<dbReference type="GO" id="GO:0008237">
    <property type="term" value="F:metallopeptidase activity"/>
    <property type="evidence" value="ECO:0007669"/>
    <property type="project" value="UniProtKB-KW"/>
</dbReference>
<keyword evidence="2" id="KW-0812">Transmembrane</keyword>
<dbReference type="EMBL" id="JABZFV010000026">
    <property type="protein sequence ID" value="MBF0934474.1"/>
    <property type="molecule type" value="Genomic_DNA"/>
</dbReference>
<proteinExistence type="inferred from homology"/>
<dbReference type="GO" id="GO:0004175">
    <property type="term" value="F:endopeptidase activity"/>
    <property type="evidence" value="ECO:0007669"/>
    <property type="project" value="UniProtKB-ARBA"/>
</dbReference>
<feature type="transmembrane region" description="Helical" evidence="2">
    <location>
        <begin position="225"/>
        <end position="243"/>
    </location>
</feature>
<reference evidence="4" key="1">
    <citation type="submission" date="2020-04" db="EMBL/GenBank/DDBJ databases">
        <title>Deep metagenomics examines the oral microbiome during advanced dental caries in children, revealing novel taxa and co-occurrences with host molecules.</title>
        <authorList>
            <person name="Baker J.L."/>
            <person name="Morton J.T."/>
            <person name="Dinis M."/>
            <person name="Alvarez R."/>
            <person name="Tran N.C."/>
            <person name="Knight R."/>
            <person name="Edlund A."/>
        </authorList>
    </citation>
    <scope>NUCLEOTIDE SEQUENCE</scope>
    <source>
        <strain evidence="4">JCVI_23_bin.16</strain>
    </source>
</reference>
<dbReference type="GO" id="GO:0080120">
    <property type="term" value="P:CAAX-box protein maturation"/>
    <property type="evidence" value="ECO:0007669"/>
    <property type="project" value="UniProtKB-ARBA"/>
</dbReference>
<comment type="caution">
    <text evidence="4">The sequence shown here is derived from an EMBL/GenBank/DDBJ whole genome shotgun (WGS) entry which is preliminary data.</text>
</comment>
<dbReference type="Proteomes" id="UP000757900">
    <property type="component" value="Unassembled WGS sequence"/>
</dbReference>
<keyword evidence="4" id="KW-0378">Hydrolase</keyword>
<feature type="transmembrane region" description="Helical" evidence="2">
    <location>
        <begin position="63"/>
        <end position="87"/>
    </location>
</feature>
<accession>A0A929QSG0</accession>
<feature type="transmembrane region" description="Helical" evidence="2">
    <location>
        <begin position="174"/>
        <end position="194"/>
    </location>
</feature>
<dbReference type="AlphaFoldDB" id="A0A929QSG0"/>
<dbReference type="PANTHER" id="PTHR36435:SF1">
    <property type="entry name" value="CAAX AMINO TERMINAL PROTEASE FAMILY PROTEIN"/>
    <property type="match status" value="1"/>
</dbReference>
<keyword evidence="4" id="KW-0645">Protease</keyword>
<evidence type="ECO:0000256" key="1">
    <source>
        <dbReference type="ARBA" id="ARBA00009067"/>
    </source>
</evidence>
<dbReference type="InterPro" id="IPR003675">
    <property type="entry name" value="Rce1/LyrA-like_dom"/>
</dbReference>
<protein>
    <submittedName>
        <fullName evidence="4">CPBP family intramembrane metalloprotease</fullName>
    </submittedName>
</protein>
<evidence type="ECO:0000313" key="4">
    <source>
        <dbReference type="EMBL" id="MBF0934474.1"/>
    </source>
</evidence>
<organism evidence="4 5">
    <name type="scientific">Abiotrophia defectiva</name>
    <name type="common">Streptococcus defectivus</name>
    <dbReference type="NCBI Taxonomy" id="46125"/>
    <lineage>
        <taxon>Bacteria</taxon>
        <taxon>Bacillati</taxon>
        <taxon>Bacillota</taxon>
        <taxon>Bacilli</taxon>
        <taxon>Lactobacillales</taxon>
        <taxon>Aerococcaceae</taxon>
        <taxon>Abiotrophia</taxon>
    </lineage>
</organism>
<keyword evidence="2" id="KW-1133">Transmembrane helix</keyword>
<name>A0A929QSG0_ABIDE</name>
<keyword evidence="4" id="KW-0482">Metalloprotease</keyword>
<evidence type="ECO:0000256" key="2">
    <source>
        <dbReference type="SAM" id="Phobius"/>
    </source>
</evidence>
<feature type="transmembrane region" description="Helical" evidence="2">
    <location>
        <begin position="20"/>
        <end position="43"/>
    </location>
</feature>
<gene>
    <name evidence="4" type="ORF">HXK00_02380</name>
</gene>
<sequence length="244" mass="27598">MWQRMNQAWQDPVKGSWWKVLLLIGVYLTSQILAVTGLIQYGLARSGLESYDLVGADLSDLAYIQPWTFVIMEAVGLVVLILGISIFDFKLFDWTINKWKLLIGGFAVYGIMYCYLSFYDQILIAYNPAFETTQNQAALRISTQGAPFLLTFLALSILGPIVEEILFRGLLMKYLLPQLPWLGLGISSVIFGLLHRPANVLEWGLYAGMGLIFGLTYLKTRRLEYTICVHIINNCVAVMMMYGL</sequence>
<keyword evidence="2" id="KW-0472">Membrane</keyword>
<dbReference type="InterPro" id="IPR052710">
    <property type="entry name" value="CAAX_protease"/>
</dbReference>
<feature type="domain" description="CAAX prenyl protease 2/Lysostaphin resistance protein A-like" evidence="3">
    <location>
        <begin position="148"/>
        <end position="236"/>
    </location>
</feature>
<feature type="transmembrane region" description="Helical" evidence="2">
    <location>
        <begin position="99"/>
        <end position="118"/>
    </location>
</feature>
<evidence type="ECO:0000313" key="5">
    <source>
        <dbReference type="Proteomes" id="UP000757900"/>
    </source>
</evidence>
<evidence type="ECO:0000259" key="3">
    <source>
        <dbReference type="Pfam" id="PF02517"/>
    </source>
</evidence>
<feature type="transmembrane region" description="Helical" evidence="2">
    <location>
        <begin position="200"/>
        <end position="218"/>
    </location>
</feature>
<dbReference type="Pfam" id="PF02517">
    <property type="entry name" value="Rce1-like"/>
    <property type="match status" value="1"/>
</dbReference>
<dbReference type="PANTHER" id="PTHR36435">
    <property type="entry name" value="SLR1288 PROTEIN"/>
    <property type="match status" value="1"/>
</dbReference>
<feature type="transmembrane region" description="Helical" evidence="2">
    <location>
        <begin position="138"/>
        <end position="162"/>
    </location>
</feature>
<comment type="similarity">
    <text evidence="1">Belongs to the UPF0177 family.</text>
</comment>